<reference evidence="1 2" key="1">
    <citation type="journal article" date="2008" name="Genome Res.">
        <title>Insights from the complete genome sequence of Mycobacterium marinum on the evolution of Mycobacterium tuberculosis.</title>
        <authorList>
            <person name="Stinear T.P."/>
            <person name="Seemann T."/>
            <person name="Harrison P.F."/>
            <person name="Jenkin G.A."/>
            <person name="Davies J.K."/>
            <person name="Johnson P.D."/>
            <person name="Abdellah Z."/>
            <person name="Arrowsmith C."/>
            <person name="Chillingworth T."/>
            <person name="Churcher C."/>
            <person name="Clarke K."/>
            <person name="Cronin A."/>
            <person name="Davis P."/>
            <person name="Goodhead I."/>
            <person name="Holroyd N."/>
            <person name="Jagels K."/>
            <person name="Lord A."/>
            <person name="Moule S."/>
            <person name="Mungall K."/>
            <person name="Norbertczak H."/>
            <person name="Quail M.A."/>
            <person name="Rabbinowitsch E."/>
            <person name="Walker D."/>
            <person name="White B."/>
            <person name="Whitehead S."/>
            <person name="Small P.L."/>
            <person name="Brosch R."/>
            <person name="Ramakrishnan L."/>
            <person name="Fischbach M.A."/>
            <person name="Parkhill J."/>
            <person name="Cole S.T."/>
        </authorList>
    </citation>
    <scope>NUCLEOTIDE SEQUENCE [LARGE SCALE GENOMIC DNA]</scope>
    <source>
        <strain evidence="2">ATCC BAA-535 / M</strain>
    </source>
</reference>
<keyword evidence="2" id="KW-1185">Reference proteome</keyword>
<accession>B2HPJ2</accession>
<gene>
    <name evidence="1" type="ordered locus">MMAR_3936</name>
</gene>
<evidence type="ECO:0000313" key="1">
    <source>
        <dbReference type="EMBL" id="ACC42344.1"/>
    </source>
</evidence>
<dbReference type="STRING" id="216594.MMAR_3936"/>
<dbReference type="AlphaFoldDB" id="B2HPJ2"/>
<dbReference type="Proteomes" id="UP000001190">
    <property type="component" value="Chromosome"/>
</dbReference>
<dbReference type="KEGG" id="mmi:MMAR_3936"/>
<protein>
    <submittedName>
        <fullName evidence="1">Uncharacterized protein</fullName>
    </submittedName>
</protein>
<sequence length="74" mass="8109">MMLLRIGVGVAGRVIGAAVGYGFGWLCSTRAVSKIDCTEAWERRGDAFRCDGRGEPFIPRPRIIAADAHESRMQ</sequence>
<dbReference type="EMBL" id="CP000854">
    <property type="protein sequence ID" value="ACC42344.1"/>
    <property type="molecule type" value="Genomic_DNA"/>
</dbReference>
<organism evidence="1 2">
    <name type="scientific">Mycobacterium marinum (strain ATCC BAA-535 / M)</name>
    <dbReference type="NCBI Taxonomy" id="216594"/>
    <lineage>
        <taxon>Bacteria</taxon>
        <taxon>Bacillati</taxon>
        <taxon>Actinomycetota</taxon>
        <taxon>Actinomycetes</taxon>
        <taxon>Mycobacteriales</taxon>
        <taxon>Mycobacteriaceae</taxon>
        <taxon>Mycobacterium</taxon>
        <taxon>Mycobacterium ulcerans group</taxon>
    </lineage>
</organism>
<dbReference type="HOGENOM" id="CLU_2683942_0_0_11"/>
<proteinExistence type="predicted"/>
<name>B2HPJ2_MYCMM</name>
<evidence type="ECO:0000313" key="2">
    <source>
        <dbReference type="Proteomes" id="UP000001190"/>
    </source>
</evidence>